<name>A0A0F9TKN7_9ZZZZ</name>
<protein>
    <submittedName>
        <fullName evidence="2">Uncharacterized protein</fullName>
    </submittedName>
</protein>
<evidence type="ECO:0000256" key="1">
    <source>
        <dbReference type="SAM" id="Phobius"/>
    </source>
</evidence>
<comment type="caution">
    <text evidence="2">The sequence shown here is derived from an EMBL/GenBank/DDBJ whole genome shotgun (WGS) entry which is preliminary data.</text>
</comment>
<dbReference type="EMBL" id="LAZR01001613">
    <property type="protein sequence ID" value="KKN41968.1"/>
    <property type="molecule type" value="Genomic_DNA"/>
</dbReference>
<proteinExistence type="predicted"/>
<keyword evidence="1" id="KW-0812">Transmembrane</keyword>
<evidence type="ECO:0000313" key="2">
    <source>
        <dbReference type="EMBL" id="KKN41968.1"/>
    </source>
</evidence>
<keyword evidence="1" id="KW-1133">Transmembrane helix</keyword>
<sequence length="490" mass="53471">MKRNKIITISILGMLLLIPFMTPTTAAPASYVGVVETNTYVWSYYQYDWTLFFTDGMPDAFVSIFAHDSASNLTKLYIDWSWTWFNPTSDWDLTVDAFLPENSTILLGSSFIFDNITHTPYNASLGYVAPLWIAVNAQWTDTLNIVNDTSSFAKASLYGGMATTPYWLMGIPIGPNNINWTEFVSESQLGLENYWGGFAANTTMTALPNGYNMSVPIWGYENNTLPITITTTYDTNGVLLYNALVYGSNMIYKYVRADAPTPVITNAPNDFIVAPSYTGRNLSWTATDIYPTTYIITRNAVPVTNATAWTSGVPVVYNITDGLSLGDHTYLITFENLYGVTGTDSVNMTVEIPDTTDPVITSTPSDIVVYIGDVSLSWAETLSWTATDANAGTYTITRNGSVVVPATAWVSGTPVTYNIEGGLQYVEGVMTYEITFSDLTGNTVSDSVTMTVKPGSAPSSPGIPGFEPLIVFGIVAIGSIGLIVLKKKRK</sequence>
<reference evidence="2" key="1">
    <citation type="journal article" date="2015" name="Nature">
        <title>Complex archaea that bridge the gap between prokaryotes and eukaryotes.</title>
        <authorList>
            <person name="Spang A."/>
            <person name="Saw J.H."/>
            <person name="Jorgensen S.L."/>
            <person name="Zaremba-Niedzwiedzka K."/>
            <person name="Martijn J."/>
            <person name="Lind A.E."/>
            <person name="van Eijk R."/>
            <person name="Schleper C."/>
            <person name="Guy L."/>
            <person name="Ettema T.J."/>
        </authorList>
    </citation>
    <scope>NUCLEOTIDE SEQUENCE</scope>
</reference>
<accession>A0A0F9TKN7</accession>
<dbReference type="AlphaFoldDB" id="A0A0F9TKN7"/>
<feature type="transmembrane region" description="Helical" evidence="1">
    <location>
        <begin position="466"/>
        <end position="485"/>
    </location>
</feature>
<organism evidence="2">
    <name type="scientific">marine sediment metagenome</name>
    <dbReference type="NCBI Taxonomy" id="412755"/>
    <lineage>
        <taxon>unclassified sequences</taxon>
        <taxon>metagenomes</taxon>
        <taxon>ecological metagenomes</taxon>
    </lineage>
</organism>
<keyword evidence="1" id="KW-0472">Membrane</keyword>
<gene>
    <name evidence="2" type="ORF">LCGC14_0718080</name>
</gene>